<name>A0A0L0W406_9BASI</name>
<evidence type="ECO:0000313" key="2">
    <source>
        <dbReference type="Proteomes" id="UP000054564"/>
    </source>
</evidence>
<dbReference type="Proteomes" id="UP000054564">
    <property type="component" value="Unassembled WGS sequence"/>
</dbReference>
<evidence type="ECO:0000313" key="1">
    <source>
        <dbReference type="EMBL" id="KNF06234.1"/>
    </source>
</evidence>
<sequence>MTTFESFKARDINRMAKQHVQAAEFIQEDMEAVLCWGIRIANYEVMIFWTFISHPTSDAGLFAQWCWSLAASKQQGIAP</sequence>
<dbReference type="AlphaFoldDB" id="A0A0L0W406"/>
<accession>A0A0L0W406</accession>
<comment type="caution">
    <text evidence="1">The sequence shown here is derived from an EMBL/GenBank/DDBJ whole genome shotgun (WGS) entry which is preliminary data.</text>
</comment>
<reference evidence="2" key="1">
    <citation type="submission" date="2014-03" db="EMBL/GenBank/DDBJ databases">
        <title>The Genome Sequence of Puccinia striiformis f. sp. tritici PST-78.</title>
        <authorList>
            <consortium name="The Broad Institute Genome Sequencing Platform"/>
            <person name="Cuomo C."/>
            <person name="Hulbert S."/>
            <person name="Chen X."/>
            <person name="Walker B."/>
            <person name="Young S.K."/>
            <person name="Zeng Q."/>
            <person name="Gargeya S."/>
            <person name="Fitzgerald M."/>
            <person name="Haas B."/>
            <person name="Abouelleil A."/>
            <person name="Alvarado L."/>
            <person name="Arachchi H.M."/>
            <person name="Berlin A.M."/>
            <person name="Chapman S.B."/>
            <person name="Goldberg J."/>
            <person name="Griggs A."/>
            <person name="Gujja S."/>
            <person name="Hansen M."/>
            <person name="Howarth C."/>
            <person name="Imamovic A."/>
            <person name="Larimer J."/>
            <person name="McCowan C."/>
            <person name="Montmayeur A."/>
            <person name="Murphy C."/>
            <person name="Neiman D."/>
            <person name="Pearson M."/>
            <person name="Priest M."/>
            <person name="Roberts A."/>
            <person name="Saif S."/>
            <person name="Shea T."/>
            <person name="Sisk P."/>
            <person name="Sykes S."/>
            <person name="Wortman J."/>
            <person name="Nusbaum C."/>
            <person name="Birren B."/>
        </authorList>
    </citation>
    <scope>NUCLEOTIDE SEQUENCE [LARGE SCALE GENOMIC DNA]</scope>
    <source>
        <strain evidence="2">race PST-78</strain>
    </source>
</reference>
<proteinExistence type="predicted"/>
<keyword evidence="2" id="KW-1185">Reference proteome</keyword>
<gene>
    <name evidence="1" type="ORF">PSTG_00741</name>
</gene>
<organism evidence="1 2">
    <name type="scientific">Puccinia striiformis f. sp. tritici PST-78</name>
    <dbReference type="NCBI Taxonomy" id="1165861"/>
    <lineage>
        <taxon>Eukaryota</taxon>
        <taxon>Fungi</taxon>
        <taxon>Dikarya</taxon>
        <taxon>Basidiomycota</taxon>
        <taxon>Pucciniomycotina</taxon>
        <taxon>Pucciniomycetes</taxon>
        <taxon>Pucciniales</taxon>
        <taxon>Pucciniaceae</taxon>
        <taxon>Puccinia</taxon>
    </lineage>
</organism>
<protein>
    <submittedName>
        <fullName evidence="1">Uncharacterized protein</fullName>
    </submittedName>
</protein>
<dbReference type="EMBL" id="AJIL01000004">
    <property type="protein sequence ID" value="KNF06234.1"/>
    <property type="molecule type" value="Genomic_DNA"/>
</dbReference>